<accession>A0A1Y5EK14</accession>
<dbReference type="NCBIfam" id="NF006828">
    <property type="entry name" value="PRK09350.1"/>
    <property type="match status" value="1"/>
</dbReference>
<dbReference type="EMBL" id="MAAF01000033">
    <property type="protein sequence ID" value="OUR83063.1"/>
    <property type="molecule type" value="Genomic_DNA"/>
</dbReference>
<sequence length="325" mass="36940">MNWQPTLSWQNAQKRAVVLQKIRAFFAERKVIEVETPALSQGTVTDVYLDAFECQYNFLADSSSERAVTLFLQTSPEFHMKRLLASGYGCIFQIAKAFRHEESGNNHNPEFTLLEWYRIGFDQFDLMHEVAELLKVVLGGNKALFTSYQDIFIKTVSVDPLIANFDVLVEVLNKHDKCADWLIEMNDADLLLQFIFTEIIEPTIGIDEPQFVYDFPVAQASLANRSIDDPRVAQRFECYFKGIELVNGFNELTDATEQVARFEEDNAKRKVQGLVVKPIDKNFIAALKHGLPQCSGVALGVDRLVMLALDIKKISEVQSFSIERA</sequence>
<name>A0A1Y5EK14_COLPS</name>
<evidence type="ECO:0000313" key="7">
    <source>
        <dbReference type="EMBL" id="OUR83063.1"/>
    </source>
</evidence>
<dbReference type="FunFam" id="3.30.930.10:FF:000017">
    <property type="entry name" value="Elongation factor P--(R)-beta-lysine ligase"/>
    <property type="match status" value="1"/>
</dbReference>
<comment type="catalytic activity">
    <reaction evidence="5">
        <text>D-beta-lysine + L-lysyl-[protein] + ATP = N(6)-((3R)-3,6-diaminohexanoyl)-L-lysyl-[protein] + AMP + diphosphate + H(+)</text>
        <dbReference type="Rhea" id="RHEA:83435"/>
        <dbReference type="Rhea" id="RHEA-COMP:9752"/>
        <dbReference type="Rhea" id="RHEA-COMP:20131"/>
        <dbReference type="ChEBI" id="CHEBI:15378"/>
        <dbReference type="ChEBI" id="CHEBI:29969"/>
        <dbReference type="ChEBI" id="CHEBI:30616"/>
        <dbReference type="ChEBI" id="CHEBI:33019"/>
        <dbReference type="ChEBI" id="CHEBI:84138"/>
        <dbReference type="ChEBI" id="CHEBI:156053"/>
        <dbReference type="ChEBI" id="CHEBI:456215"/>
    </reaction>
    <physiologicalReaction direction="left-to-right" evidence="5">
        <dbReference type="Rhea" id="RHEA:83436"/>
    </physiologicalReaction>
</comment>
<dbReference type="GO" id="GO:0004824">
    <property type="term" value="F:lysine-tRNA ligase activity"/>
    <property type="evidence" value="ECO:0007669"/>
    <property type="project" value="InterPro"/>
</dbReference>
<dbReference type="Pfam" id="PF00152">
    <property type="entry name" value="tRNA-synt_2"/>
    <property type="match status" value="1"/>
</dbReference>
<organism evidence="7 8">
    <name type="scientific">Colwellia psychrerythraea</name>
    <name type="common">Vibrio psychroerythus</name>
    <dbReference type="NCBI Taxonomy" id="28229"/>
    <lineage>
        <taxon>Bacteria</taxon>
        <taxon>Pseudomonadati</taxon>
        <taxon>Pseudomonadota</taxon>
        <taxon>Gammaproteobacteria</taxon>
        <taxon>Alteromonadales</taxon>
        <taxon>Colwelliaceae</taxon>
        <taxon>Colwellia</taxon>
    </lineage>
</organism>
<dbReference type="Gene3D" id="3.30.930.10">
    <property type="entry name" value="Bira Bifunctional Protein, Domain 2"/>
    <property type="match status" value="1"/>
</dbReference>
<dbReference type="NCBIfam" id="TIGR00462">
    <property type="entry name" value="genX"/>
    <property type="match status" value="1"/>
</dbReference>
<dbReference type="InterPro" id="IPR004525">
    <property type="entry name" value="EpmA"/>
</dbReference>
<evidence type="ECO:0000259" key="6">
    <source>
        <dbReference type="PROSITE" id="PS50862"/>
    </source>
</evidence>
<dbReference type="InterPro" id="IPR006195">
    <property type="entry name" value="aa-tRNA-synth_II"/>
</dbReference>
<dbReference type="GO" id="GO:0000049">
    <property type="term" value="F:tRNA binding"/>
    <property type="evidence" value="ECO:0007669"/>
    <property type="project" value="TreeGrafter"/>
</dbReference>
<dbReference type="SUPFAM" id="SSF55681">
    <property type="entry name" value="Class II aaRS and biotin synthetases"/>
    <property type="match status" value="1"/>
</dbReference>
<proteinExistence type="predicted"/>
<evidence type="ECO:0000256" key="1">
    <source>
        <dbReference type="ARBA" id="ARBA00011738"/>
    </source>
</evidence>
<dbReference type="InterPro" id="IPR004364">
    <property type="entry name" value="Aa-tRNA-synt_II"/>
</dbReference>
<dbReference type="Proteomes" id="UP000243053">
    <property type="component" value="Unassembled WGS sequence"/>
</dbReference>
<dbReference type="GO" id="GO:0005524">
    <property type="term" value="F:ATP binding"/>
    <property type="evidence" value="ECO:0007669"/>
    <property type="project" value="UniProtKB-KW"/>
</dbReference>
<dbReference type="GO" id="GO:0005829">
    <property type="term" value="C:cytosol"/>
    <property type="evidence" value="ECO:0007669"/>
    <property type="project" value="TreeGrafter"/>
</dbReference>
<keyword evidence="2" id="KW-0436">Ligase</keyword>
<gene>
    <name evidence="7" type="ORF">A9Q75_04990</name>
</gene>
<dbReference type="PANTHER" id="PTHR42918:SF6">
    <property type="entry name" value="ELONGATION FACTOR P--(R)-BETA-LYSINE LIGASE"/>
    <property type="match status" value="1"/>
</dbReference>
<comment type="subunit">
    <text evidence="1">Homodimer.</text>
</comment>
<dbReference type="PANTHER" id="PTHR42918">
    <property type="entry name" value="LYSYL-TRNA SYNTHETASE"/>
    <property type="match status" value="1"/>
</dbReference>
<dbReference type="AlphaFoldDB" id="A0A1Y5EK14"/>
<evidence type="ECO:0000256" key="3">
    <source>
        <dbReference type="ARBA" id="ARBA00022741"/>
    </source>
</evidence>
<comment type="caution">
    <text evidence="7">The sequence shown here is derived from an EMBL/GenBank/DDBJ whole genome shotgun (WGS) entry which is preliminary data.</text>
</comment>
<dbReference type="GO" id="GO:0006430">
    <property type="term" value="P:lysyl-tRNA aminoacylation"/>
    <property type="evidence" value="ECO:0007669"/>
    <property type="project" value="InterPro"/>
</dbReference>
<keyword evidence="3" id="KW-0547">Nucleotide-binding</keyword>
<evidence type="ECO:0000313" key="8">
    <source>
        <dbReference type="Proteomes" id="UP000243053"/>
    </source>
</evidence>
<dbReference type="PROSITE" id="PS50862">
    <property type="entry name" value="AA_TRNA_LIGASE_II"/>
    <property type="match status" value="1"/>
</dbReference>
<evidence type="ECO:0000256" key="2">
    <source>
        <dbReference type="ARBA" id="ARBA00022598"/>
    </source>
</evidence>
<evidence type="ECO:0000256" key="5">
    <source>
        <dbReference type="ARBA" id="ARBA00052794"/>
    </source>
</evidence>
<feature type="domain" description="Aminoacyl-transfer RNA synthetases class-II family profile" evidence="6">
    <location>
        <begin position="18"/>
        <end position="325"/>
    </location>
</feature>
<reference evidence="8" key="1">
    <citation type="journal article" date="2017" name="Proc. Natl. Acad. Sci. U.S.A.">
        <title>Simulation of Deepwater Horizon oil plume reveals substrate specialization within a complex community of hydrocarbon degraders.</title>
        <authorList>
            <person name="Hu P."/>
            <person name="Dubinsky E.A."/>
            <person name="Probst A.J."/>
            <person name="Wang J."/>
            <person name="Sieber C.M.K."/>
            <person name="Tom L.M."/>
            <person name="Gardinali P."/>
            <person name="Banfield J.F."/>
            <person name="Atlas R.M."/>
            <person name="Andersen G.L."/>
        </authorList>
    </citation>
    <scope>NUCLEOTIDE SEQUENCE [LARGE SCALE GENOMIC DNA]</scope>
</reference>
<dbReference type="InterPro" id="IPR045864">
    <property type="entry name" value="aa-tRNA-synth_II/BPL/LPL"/>
</dbReference>
<protein>
    <submittedName>
        <fullName evidence="7">EF-P lysine aminoacylase GenX</fullName>
    </submittedName>
</protein>
<keyword evidence="4" id="KW-0067">ATP-binding</keyword>
<evidence type="ECO:0000256" key="4">
    <source>
        <dbReference type="ARBA" id="ARBA00022840"/>
    </source>
</evidence>